<feature type="transmembrane region" description="Helical" evidence="1">
    <location>
        <begin position="273"/>
        <end position="294"/>
    </location>
</feature>
<proteinExistence type="predicted"/>
<dbReference type="Proteomes" id="UP000319897">
    <property type="component" value="Unassembled WGS sequence"/>
</dbReference>
<keyword evidence="1" id="KW-0472">Membrane</keyword>
<comment type="caution">
    <text evidence="2">The sequence shown here is derived from an EMBL/GenBank/DDBJ whole genome shotgun (WGS) entry which is preliminary data.</text>
</comment>
<organism evidence="2 3">
    <name type="scientific">Sandaracinobacter neustonicus</name>
    <dbReference type="NCBI Taxonomy" id="1715348"/>
    <lineage>
        <taxon>Bacteria</taxon>
        <taxon>Pseudomonadati</taxon>
        <taxon>Pseudomonadota</taxon>
        <taxon>Alphaproteobacteria</taxon>
        <taxon>Sphingomonadales</taxon>
        <taxon>Sphingosinicellaceae</taxon>
        <taxon>Sandaracinobacter</taxon>
    </lineage>
</organism>
<feature type="transmembrane region" description="Helical" evidence="1">
    <location>
        <begin position="227"/>
        <end position="253"/>
    </location>
</feature>
<feature type="transmembrane region" description="Helical" evidence="1">
    <location>
        <begin position="344"/>
        <end position="366"/>
    </location>
</feature>
<feature type="transmembrane region" description="Helical" evidence="1">
    <location>
        <begin position="52"/>
        <end position="74"/>
    </location>
</feature>
<keyword evidence="1" id="KW-1133">Transmembrane helix</keyword>
<dbReference type="EMBL" id="VFSU01000011">
    <property type="protein sequence ID" value="TPE63735.1"/>
    <property type="molecule type" value="Genomic_DNA"/>
</dbReference>
<evidence type="ECO:0008006" key="4">
    <source>
        <dbReference type="Google" id="ProtNLM"/>
    </source>
</evidence>
<dbReference type="RefSeq" id="WP_140926782.1">
    <property type="nucleotide sequence ID" value="NZ_VFSU01000011.1"/>
</dbReference>
<feature type="transmembrane region" description="Helical" evidence="1">
    <location>
        <begin position="129"/>
        <end position="147"/>
    </location>
</feature>
<protein>
    <recommendedName>
        <fullName evidence="4">Membrane protein YkvI</fullName>
    </recommendedName>
</protein>
<dbReference type="InterPro" id="IPR038728">
    <property type="entry name" value="YkvI-like"/>
</dbReference>
<evidence type="ECO:0000256" key="1">
    <source>
        <dbReference type="SAM" id="Phobius"/>
    </source>
</evidence>
<sequence>METGSAPERHSSSWFERRLLPGFAFKAVIIGGGYATGRELAEFFGPSGARGGLYGMLVAMAVWSVICALTFLYARSTGTRDYRSFFRHLLGPFWPLFEIVLLSLFVLVLAVFSAAAGAIGAALFGAPPIAGQLALMISIAGFVAFGSESVERLFKWVSFVLYATYAVFLALSIWRFGDQIVAELSVPAQGVGWIGDGLSYAGYNVIGAVVILYVVRHFSTPRDAVLGGILCGPLAMLPAMLFFLALAAVPAAMQAELPSDYLLERLNVPFFPYFYQFMIFLALLESGAGAVHSINERIGHVVERSGRSFGVRPRLGVAIAALIFTGFVAQSFGLVALIASGYRYISYAVLAVFVVPMLTLGVWRLWQWRRLPGGMAPDAGQL</sequence>
<reference evidence="2 3" key="1">
    <citation type="submission" date="2019-06" db="EMBL/GenBank/DDBJ databases">
        <authorList>
            <person name="Lee I."/>
            <person name="Jang G.I."/>
            <person name="Hwang C.Y."/>
        </authorList>
    </citation>
    <scope>NUCLEOTIDE SEQUENCE [LARGE SCALE GENOMIC DNA]</scope>
    <source>
        <strain evidence="2 3">PAMC 28131</strain>
    </source>
</reference>
<dbReference type="PANTHER" id="PTHR37814">
    <property type="entry name" value="CONSERVED MEMBRANE PROTEIN"/>
    <property type="match status" value="1"/>
</dbReference>
<evidence type="ECO:0000313" key="3">
    <source>
        <dbReference type="Proteomes" id="UP000319897"/>
    </source>
</evidence>
<dbReference type="OrthoDB" id="5444697at2"/>
<gene>
    <name evidence="2" type="ORF">FJQ54_02465</name>
</gene>
<feature type="transmembrane region" description="Helical" evidence="1">
    <location>
        <begin position="95"/>
        <end position="123"/>
    </location>
</feature>
<keyword evidence="1" id="KW-0812">Transmembrane</keyword>
<keyword evidence="3" id="KW-1185">Reference proteome</keyword>
<dbReference type="PANTHER" id="PTHR37814:SF1">
    <property type="entry name" value="MEMBRANE PROTEIN"/>
    <property type="match status" value="1"/>
</dbReference>
<evidence type="ECO:0000313" key="2">
    <source>
        <dbReference type="EMBL" id="TPE63735.1"/>
    </source>
</evidence>
<name>A0A501XTF3_9SPHN</name>
<dbReference type="AlphaFoldDB" id="A0A501XTF3"/>
<feature type="transmembrane region" description="Helical" evidence="1">
    <location>
        <begin position="197"/>
        <end position="215"/>
    </location>
</feature>
<feature type="transmembrane region" description="Helical" evidence="1">
    <location>
        <begin position="315"/>
        <end position="338"/>
    </location>
</feature>
<feature type="transmembrane region" description="Helical" evidence="1">
    <location>
        <begin position="19"/>
        <end position="37"/>
    </location>
</feature>
<accession>A0A501XTF3</accession>
<feature type="transmembrane region" description="Helical" evidence="1">
    <location>
        <begin position="159"/>
        <end position="177"/>
    </location>
</feature>